<comment type="caution">
    <text evidence="29">The sequence shown here is derived from an EMBL/GenBank/DDBJ whole genome shotgun (WGS) entry which is preliminary data.</text>
</comment>
<feature type="binding site" evidence="25">
    <location>
        <begin position="312"/>
        <end position="319"/>
    </location>
    <ligand>
        <name>GTP</name>
        <dbReference type="ChEBI" id="CHEBI:37565"/>
    </ligand>
</feature>
<evidence type="ECO:0000256" key="18">
    <source>
        <dbReference type="ARBA" id="ARBA00023034"/>
    </source>
</evidence>
<feature type="binding site" evidence="23">
    <location>
        <position position="314"/>
    </location>
    <ligand>
        <name>Mg(2+)</name>
        <dbReference type="ChEBI" id="CHEBI:18420"/>
    </ligand>
</feature>
<dbReference type="Pfam" id="PF00025">
    <property type="entry name" value="Arf"/>
    <property type="match status" value="1"/>
</dbReference>
<dbReference type="GO" id="GO:0046872">
    <property type="term" value="F:metal ion binding"/>
    <property type="evidence" value="ECO:0007669"/>
    <property type="project" value="UniProtKB-KW"/>
</dbReference>
<keyword evidence="13" id="KW-0378">Hydrolase</keyword>
<evidence type="ECO:0000256" key="5">
    <source>
        <dbReference type="ARBA" id="ARBA00005619"/>
    </source>
</evidence>
<comment type="similarity">
    <text evidence="6 27">Belongs to the small GTPase superfamily. SAR1 family.</text>
</comment>
<feature type="binding site" evidence="24">
    <location>
        <position position="317"/>
    </location>
    <ligand>
        <name>GTP</name>
        <dbReference type="ChEBI" id="CHEBI:37565"/>
    </ligand>
</feature>
<feature type="binding site" evidence="26">
    <location>
        <position position="336"/>
    </location>
    <ligand>
        <name>Mg(2+)</name>
        <dbReference type="ChEBI" id="CHEBI:18420"/>
    </ligand>
</feature>
<evidence type="ECO:0000256" key="19">
    <source>
        <dbReference type="ARBA" id="ARBA00023134"/>
    </source>
</evidence>
<dbReference type="FunFam" id="3.40.50.300:FF:000161">
    <property type="entry name" value="Small COPII coat GTPase"/>
    <property type="match status" value="1"/>
</dbReference>
<dbReference type="PANTHER" id="PTHR45684">
    <property type="entry name" value="RE74312P"/>
    <property type="match status" value="1"/>
</dbReference>
<dbReference type="GO" id="GO:0005789">
    <property type="term" value="C:endoplasmic reticulum membrane"/>
    <property type="evidence" value="ECO:0007669"/>
    <property type="project" value="UniProtKB-SubCell"/>
</dbReference>
<evidence type="ECO:0000256" key="17">
    <source>
        <dbReference type="ARBA" id="ARBA00022989"/>
    </source>
</evidence>
<proteinExistence type="inferred from homology"/>
<feature type="binding site" evidence="24">
    <location>
        <position position="318"/>
    </location>
    <ligand>
        <name>GTP</name>
        <dbReference type="ChEBI" id="CHEBI:37565"/>
    </ligand>
</feature>
<comment type="subcellular location">
    <subcellularLocation>
        <location evidence="2">Cytoplasmic vesicle</location>
        <location evidence="2">COPII-coated vesicle membrane</location>
        <topology evidence="2">Peripheral membrane protein</topology>
        <orientation evidence="2">Cytoplasmic side</orientation>
    </subcellularLocation>
    <subcellularLocation>
        <location evidence="4">Endoplasmic reticulum membrane</location>
        <topology evidence="4">Peripheral membrane protein</topology>
        <orientation evidence="4">Cytoplasmic side</orientation>
    </subcellularLocation>
    <subcellularLocation>
        <location evidence="3">Endoplasmic reticulum membrane</location>
        <topology evidence="3">Single-pass membrane protein</topology>
    </subcellularLocation>
    <subcellularLocation>
        <location evidence="1">Golgi apparatus membrane</location>
        <topology evidence="1">Peripheral membrane protein</topology>
        <orientation evidence="1">Cytoplasmic side</orientation>
    </subcellularLocation>
</comment>
<feature type="binding site" evidence="24">
    <location>
        <position position="315"/>
    </location>
    <ligand>
        <name>GTP</name>
        <dbReference type="ChEBI" id="CHEBI:37565"/>
    </ligand>
</feature>
<keyword evidence="30" id="KW-1185">Reference proteome</keyword>
<evidence type="ECO:0000256" key="10">
    <source>
        <dbReference type="ARBA" id="ARBA00022448"/>
    </source>
</evidence>
<protein>
    <recommendedName>
        <fullName evidence="8">Signal recognition particle receptor subunit beta</fullName>
    </recommendedName>
    <alternativeName>
        <fullName evidence="7 9">Small COPII Coat GTPase SAR1</fullName>
    </alternativeName>
</protein>
<evidence type="ECO:0000256" key="6">
    <source>
        <dbReference type="ARBA" id="ARBA00007507"/>
    </source>
</evidence>
<dbReference type="PROSITE" id="PS51417">
    <property type="entry name" value="ARF"/>
    <property type="match status" value="1"/>
</dbReference>
<evidence type="ECO:0000256" key="14">
    <source>
        <dbReference type="ARBA" id="ARBA00022824"/>
    </source>
</evidence>
<feature type="binding site" evidence="24">
    <location>
        <position position="457"/>
    </location>
    <ligand>
        <name>GTP</name>
        <dbReference type="ChEBI" id="CHEBI:37565"/>
    </ligand>
</feature>
<evidence type="ECO:0000256" key="20">
    <source>
        <dbReference type="ARBA" id="ARBA00023136"/>
    </source>
</evidence>
<evidence type="ECO:0000256" key="16">
    <source>
        <dbReference type="ARBA" id="ARBA00022927"/>
    </source>
</evidence>
<evidence type="ECO:0000313" key="30">
    <source>
        <dbReference type="Proteomes" id="UP000521872"/>
    </source>
</evidence>
<evidence type="ECO:0000256" key="12">
    <source>
        <dbReference type="ARBA" id="ARBA00022741"/>
    </source>
</evidence>
<evidence type="ECO:0000256" key="2">
    <source>
        <dbReference type="ARBA" id="ARBA00004299"/>
    </source>
</evidence>
<evidence type="ECO:0000256" key="1">
    <source>
        <dbReference type="ARBA" id="ARBA00004255"/>
    </source>
</evidence>
<dbReference type="InterPro" id="IPR019009">
    <property type="entry name" value="SRP_receptor_beta_su"/>
</dbReference>
<keyword evidence="23" id="KW-0479">Metal-binding</keyword>
<dbReference type="GO" id="GO:0005525">
    <property type="term" value="F:GTP binding"/>
    <property type="evidence" value="ECO:0007669"/>
    <property type="project" value="UniProtKB-KW"/>
</dbReference>
<keyword evidence="14 27" id="KW-0256">Endoplasmic reticulum</keyword>
<feature type="binding site" evidence="24">
    <location>
        <position position="414"/>
    </location>
    <ligand>
        <name>GTP</name>
        <dbReference type="ChEBI" id="CHEBI:37565"/>
    </ligand>
</feature>
<feature type="binding site" evidence="24">
    <location>
        <position position="458"/>
    </location>
    <ligand>
        <name>GTP</name>
        <dbReference type="ChEBI" id="CHEBI:37565"/>
    </ligand>
</feature>
<dbReference type="PROSITE" id="PS51422">
    <property type="entry name" value="SAR1"/>
    <property type="match status" value="1"/>
</dbReference>
<reference evidence="29 30" key="1">
    <citation type="submission" date="2019-12" db="EMBL/GenBank/DDBJ databases">
        <authorList>
            <person name="Floudas D."/>
            <person name="Bentzer J."/>
            <person name="Ahren D."/>
            <person name="Johansson T."/>
            <person name="Persson P."/>
            <person name="Tunlid A."/>
        </authorList>
    </citation>
    <scope>NUCLEOTIDE SEQUENCE [LARGE SCALE GENOMIC DNA]</scope>
    <source>
        <strain evidence="29 30">CBS 102.39</strain>
    </source>
</reference>
<evidence type="ECO:0000256" key="8">
    <source>
        <dbReference type="ARBA" id="ARBA00020256"/>
    </source>
</evidence>
<feature type="binding site" evidence="24">
    <location>
        <position position="320"/>
    </location>
    <ligand>
        <name>GTP</name>
        <dbReference type="ChEBI" id="CHEBI:37565"/>
    </ligand>
</feature>
<keyword evidence="11 28" id="KW-0812">Transmembrane</keyword>
<dbReference type="EMBL" id="JAACJL010000044">
    <property type="protein sequence ID" value="KAF4615195.1"/>
    <property type="molecule type" value="Genomic_DNA"/>
</dbReference>
<keyword evidence="22" id="KW-0968">Cytoplasmic vesicle</keyword>
<feature type="transmembrane region" description="Helical" evidence="28">
    <location>
        <begin position="278"/>
        <end position="302"/>
    </location>
</feature>
<gene>
    <name evidence="29" type="ORF">D9613_002616</name>
</gene>
<dbReference type="Gene3D" id="3.40.50.300">
    <property type="entry name" value="P-loop containing nucleotide triphosphate hydrolases"/>
    <property type="match status" value="2"/>
</dbReference>
<keyword evidence="21" id="KW-0675">Receptor</keyword>
<feature type="binding site" evidence="25">
    <location>
        <position position="358"/>
    </location>
    <ligand>
        <name>GTP</name>
        <dbReference type="ChEBI" id="CHEBI:37565"/>
    </ligand>
</feature>
<dbReference type="AlphaFoldDB" id="A0A8H4VP41"/>
<dbReference type="PRINTS" id="PR00328">
    <property type="entry name" value="SAR1GTPBP"/>
</dbReference>
<evidence type="ECO:0000256" key="4">
    <source>
        <dbReference type="ARBA" id="ARBA00004397"/>
    </source>
</evidence>
<keyword evidence="16 27" id="KW-0653">Protein transport</keyword>
<name>A0A8H4VP41_9AGAR</name>
<evidence type="ECO:0000313" key="29">
    <source>
        <dbReference type="EMBL" id="KAF4615195.1"/>
    </source>
</evidence>
<evidence type="ECO:0000256" key="25">
    <source>
        <dbReference type="PIRSR" id="PIRSR606689-1"/>
    </source>
</evidence>
<dbReference type="SMART" id="SM00177">
    <property type="entry name" value="ARF"/>
    <property type="match status" value="1"/>
</dbReference>
<keyword evidence="20 28" id="KW-0472">Membrane</keyword>
<feature type="binding site" evidence="25">
    <location>
        <begin position="414"/>
        <end position="417"/>
    </location>
    <ligand>
        <name>GTP</name>
        <dbReference type="ChEBI" id="CHEBI:37565"/>
    </ligand>
</feature>
<evidence type="ECO:0000256" key="22">
    <source>
        <dbReference type="ARBA" id="ARBA00023329"/>
    </source>
</evidence>
<organism evidence="29 30">
    <name type="scientific">Agrocybe pediades</name>
    <dbReference type="NCBI Taxonomy" id="84607"/>
    <lineage>
        <taxon>Eukaryota</taxon>
        <taxon>Fungi</taxon>
        <taxon>Dikarya</taxon>
        <taxon>Basidiomycota</taxon>
        <taxon>Agaricomycotina</taxon>
        <taxon>Agaricomycetes</taxon>
        <taxon>Agaricomycetidae</taxon>
        <taxon>Agaricales</taxon>
        <taxon>Agaricineae</taxon>
        <taxon>Strophariaceae</taxon>
        <taxon>Agrocybe</taxon>
    </lineage>
</organism>
<dbReference type="GO" id="GO:0006886">
    <property type="term" value="P:intracellular protein transport"/>
    <property type="evidence" value="ECO:0007669"/>
    <property type="project" value="InterPro"/>
</dbReference>
<keyword evidence="23" id="KW-0460">Magnesium</keyword>
<feature type="binding site" evidence="24">
    <location>
        <position position="417"/>
    </location>
    <ligand>
        <name>GTP</name>
        <dbReference type="ChEBI" id="CHEBI:37565"/>
    </ligand>
</feature>
<keyword evidence="10 27" id="KW-0813">Transport</keyword>
<accession>A0A8H4VP41</accession>
<dbReference type="GO" id="GO:0012507">
    <property type="term" value="C:ER to Golgi transport vesicle membrane"/>
    <property type="evidence" value="ECO:0007669"/>
    <property type="project" value="UniProtKB-SubCell"/>
</dbReference>
<keyword evidence="12 24" id="KW-0547">Nucleotide-binding</keyword>
<feature type="binding site" evidence="26">
    <location>
        <position position="319"/>
    </location>
    <ligand>
        <name>Mg(2+)</name>
        <dbReference type="ChEBI" id="CHEBI:18420"/>
    </ligand>
</feature>
<keyword evidence="19 25" id="KW-0342">GTP-binding</keyword>
<evidence type="ECO:0000256" key="24">
    <source>
        <dbReference type="PIRSR" id="PIRSR606687-2"/>
    </source>
</evidence>
<dbReference type="Pfam" id="PF09439">
    <property type="entry name" value="SRPRB"/>
    <property type="match status" value="1"/>
</dbReference>
<feature type="transmembrane region" description="Helical" evidence="28">
    <location>
        <begin position="20"/>
        <end position="43"/>
    </location>
</feature>
<sequence>MDNGMQPEETPEVLSVSSTFTPQSLAAGSFVIALLLVFVALLVNRSRVKSKGNTLLLVGPPDAGKTAILSQLIYGRNLPTQTSMQVNSSSMILSNNKAIRVVDVPGHPRLRGQFLEYLPETKVVGFVVDASSISRNAPAVAEHLHHILHALTSLPPSQYQPALVILAHKTDLFKTTSSLNTTASAMAINRVKSILERELEKRRVSQSGGINVEGLGEEGERSDMGGLECGEKEGSTFKFDEWEGGEIIFLGGSTVTASGEKGPSSDGLQPLLDLLDELISVSLSAACLLCAPFLTPFLLGLLHKNAKILFLGLDNAGKTTLLHMLKNDRLATLQPTLHPTSEELAIGNVKFTTYDLGGHQQARRLWRDYFPEVDGIVFLVDSADFERFSESKAELDALLSIEELSKVPFLILGNKIDAPGAVSEEELRHHLGLYQTTGKGKVPLSDIRPIEIFMCSVVQRQGYGEGFRWLSQYI</sequence>
<keyword evidence="17 28" id="KW-1133">Transmembrane helix</keyword>
<evidence type="ECO:0000256" key="23">
    <source>
        <dbReference type="PIRSR" id="PIRSR606687-1"/>
    </source>
</evidence>
<dbReference type="GO" id="GO:0003924">
    <property type="term" value="F:GTPase activity"/>
    <property type="evidence" value="ECO:0007669"/>
    <property type="project" value="InterPro"/>
</dbReference>
<dbReference type="GO" id="GO:0016192">
    <property type="term" value="P:vesicle-mediated transport"/>
    <property type="evidence" value="ECO:0007669"/>
    <property type="project" value="UniProtKB-KW"/>
</dbReference>
<keyword evidence="15 27" id="KW-0931">ER-Golgi transport</keyword>
<evidence type="ECO:0000256" key="13">
    <source>
        <dbReference type="ARBA" id="ARBA00022801"/>
    </source>
</evidence>
<keyword evidence="18 27" id="KW-0333">Golgi apparatus</keyword>
<dbReference type="InterPro" id="IPR006689">
    <property type="entry name" value="Small_GTPase_ARF/SAR"/>
</dbReference>
<evidence type="ECO:0000256" key="27">
    <source>
        <dbReference type="RuleBase" id="RU003926"/>
    </source>
</evidence>
<dbReference type="CDD" id="cd00879">
    <property type="entry name" value="Sar1"/>
    <property type="match status" value="1"/>
</dbReference>
<dbReference type="SMART" id="SM00178">
    <property type="entry name" value="SAR"/>
    <property type="match status" value="1"/>
</dbReference>
<dbReference type="Proteomes" id="UP000521872">
    <property type="component" value="Unassembled WGS sequence"/>
</dbReference>
<evidence type="ECO:0000256" key="7">
    <source>
        <dbReference type="ARBA" id="ARBA00019961"/>
    </source>
</evidence>
<dbReference type="NCBIfam" id="TIGR00231">
    <property type="entry name" value="small_GTP"/>
    <property type="match status" value="1"/>
</dbReference>
<dbReference type="SUPFAM" id="SSF52540">
    <property type="entry name" value="P-loop containing nucleoside triphosphate hydrolases"/>
    <property type="match status" value="2"/>
</dbReference>
<dbReference type="InterPro" id="IPR006687">
    <property type="entry name" value="Small_GTPase_SAR1"/>
</dbReference>
<evidence type="ECO:0000256" key="21">
    <source>
        <dbReference type="ARBA" id="ARBA00023170"/>
    </source>
</evidence>
<dbReference type="InterPro" id="IPR027417">
    <property type="entry name" value="P-loop_NTPase"/>
</dbReference>
<feature type="binding site" evidence="24">
    <location>
        <position position="415"/>
    </location>
    <ligand>
        <name>GTP</name>
        <dbReference type="ChEBI" id="CHEBI:37565"/>
    </ligand>
</feature>
<evidence type="ECO:0000256" key="11">
    <source>
        <dbReference type="ARBA" id="ARBA00022692"/>
    </source>
</evidence>
<dbReference type="InterPro" id="IPR005225">
    <property type="entry name" value="Small_GTP-bd"/>
</dbReference>
<feature type="binding site" evidence="24">
    <location>
        <position position="319"/>
    </location>
    <ligand>
        <name>GTP</name>
        <dbReference type="ChEBI" id="CHEBI:37565"/>
    </ligand>
</feature>
<evidence type="ECO:0000256" key="28">
    <source>
        <dbReference type="SAM" id="Phobius"/>
    </source>
</evidence>
<evidence type="ECO:0000256" key="15">
    <source>
        <dbReference type="ARBA" id="ARBA00022892"/>
    </source>
</evidence>
<evidence type="ECO:0000256" key="9">
    <source>
        <dbReference type="ARBA" id="ARBA00021124"/>
    </source>
</evidence>
<dbReference type="GO" id="GO:0000139">
    <property type="term" value="C:Golgi membrane"/>
    <property type="evidence" value="ECO:0007669"/>
    <property type="project" value="UniProtKB-SubCell"/>
</dbReference>
<evidence type="ECO:0000256" key="3">
    <source>
        <dbReference type="ARBA" id="ARBA00004389"/>
    </source>
</evidence>
<comment type="similarity">
    <text evidence="5">Belongs to the SRP receptor beta subunit family.</text>
</comment>
<evidence type="ECO:0000256" key="26">
    <source>
        <dbReference type="PIRSR" id="PIRSR606689-2"/>
    </source>
</evidence>